<dbReference type="SUPFAM" id="SSF103657">
    <property type="entry name" value="BAR/IMD domain-like"/>
    <property type="match status" value="1"/>
</dbReference>
<dbReference type="PANTHER" id="PTHR38148:SF3">
    <property type="entry name" value="BAR DOMAIN-CONTAINING PROTEIN"/>
    <property type="match status" value="1"/>
</dbReference>
<dbReference type="InterPro" id="IPR027267">
    <property type="entry name" value="AH/BAR_dom_sf"/>
</dbReference>
<feature type="coiled-coil region" evidence="1">
    <location>
        <begin position="75"/>
        <end position="105"/>
    </location>
</feature>
<dbReference type="PANTHER" id="PTHR38148">
    <property type="entry name" value="BAR DOMAIN-CONTAINING PROTEIN"/>
    <property type="match status" value="1"/>
</dbReference>
<dbReference type="Gene3D" id="1.20.1270.60">
    <property type="entry name" value="Arfaptin homology (AH) domain/BAR domain"/>
    <property type="match status" value="1"/>
</dbReference>
<dbReference type="EMBL" id="GBHO01040993">
    <property type="protein sequence ID" value="JAG02611.1"/>
    <property type="molecule type" value="Transcribed_RNA"/>
</dbReference>
<accession>A0A0A9W5F2</accession>
<reference evidence="2" key="2">
    <citation type="submission" date="2014-07" db="EMBL/GenBank/DDBJ databases">
        <authorList>
            <person name="Hull J."/>
        </authorList>
    </citation>
    <scope>NUCLEOTIDE SEQUENCE</scope>
</reference>
<proteinExistence type="predicted"/>
<protein>
    <submittedName>
        <fullName evidence="2">Protein translocase subunit SecA</fullName>
    </submittedName>
</protein>
<evidence type="ECO:0000313" key="2">
    <source>
        <dbReference type="EMBL" id="JAG02611.1"/>
    </source>
</evidence>
<evidence type="ECO:0000256" key="1">
    <source>
        <dbReference type="SAM" id="Coils"/>
    </source>
</evidence>
<dbReference type="EMBL" id="GDHC01005261">
    <property type="protein sequence ID" value="JAQ13368.1"/>
    <property type="molecule type" value="Transcribed_RNA"/>
</dbReference>
<reference evidence="2" key="1">
    <citation type="journal article" date="2014" name="PLoS ONE">
        <title>Transcriptome-Based Identification of ABC Transporters in the Western Tarnished Plant Bug Lygus hesperus.</title>
        <authorList>
            <person name="Hull J.J."/>
            <person name="Chaney K."/>
            <person name="Geib S.M."/>
            <person name="Fabrick J.A."/>
            <person name="Brent C.S."/>
            <person name="Walsh D."/>
            <person name="Lavine L.C."/>
        </authorList>
    </citation>
    <scope>NUCLEOTIDE SEQUENCE</scope>
</reference>
<dbReference type="AlphaFoldDB" id="A0A0A9W5F2"/>
<gene>
    <name evidence="2" type="primary">secA_0</name>
    <name evidence="2" type="ORF">CM83_14259</name>
    <name evidence="3" type="ORF">g.17160</name>
</gene>
<name>A0A0A9W5F2_LYGHE</name>
<organism evidence="2">
    <name type="scientific">Lygus hesperus</name>
    <name type="common">Western plant bug</name>
    <dbReference type="NCBI Taxonomy" id="30085"/>
    <lineage>
        <taxon>Eukaryota</taxon>
        <taxon>Metazoa</taxon>
        <taxon>Ecdysozoa</taxon>
        <taxon>Arthropoda</taxon>
        <taxon>Hexapoda</taxon>
        <taxon>Insecta</taxon>
        <taxon>Pterygota</taxon>
        <taxon>Neoptera</taxon>
        <taxon>Paraneoptera</taxon>
        <taxon>Hemiptera</taxon>
        <taxon>Heteroptera</taxon>
        <taxon>Panheteroptera</taxon>
        <taxon>Cimicomorpha</taxon>
        <taxon>Miridae</taxon>
        <taxon>Mirini</taxon>
        <taxon>Lygus</taxon>
    </lineage>
</organism>
<keyword evidence="1" id="KW-0175">Coiled coil</keyword>
<sequence length="197" mass="23042">MTMTMNSYRQLLSSFDSVAQLYGNVTAHFTPKVRDPINSFRDGMRDLKDKGPFNELNKELHSTTLAVLTPIKSELKKVQASVDNYKEKRKNYDNVRYKLEQLEKKYAKNTKPVSEDKSYQKYLVRRDKCKVEYERSKAIVERDVTVLKANSENAFLASMNYYLHSSAKFCNFLKNTMNHYRVNKDNSNLQSTSYITD</sequence>
<evidence type="ECO:0000313" key="3">
    <source>
        <dbReference type="EMBL" id="JAQ13368.1"/>
    </source>
</evidence>
<reference evidence="3" key="3">
    <citation type="journal article" date="2016" name="Gigascience">
        <title>De novo construction of an expanded transcriptome assembly for the western tarnished plant bug, Lygus hesperus.</title>
        <authorList>
            <person name="Tassone E.E."/>
            <person name="Geib S.M."/>
            <person name="Hall B."/>
            <person name="Fabrick J.A."/>
            <person name="Brent C.S."/>
            <person name="Hull J.J."/>
        </authorList>
    </citation>
    <scope>NUCLEOTIDE SEQUENCE</scope>
</reference>